<evidence type="ECO:0000313" key="8">
    <source>
        <dbReference type="Proteomes" id="UP000697927"/>
    </source>
</evidence>
<dbReference type="InterPro" id="IPR050263">
    <property type="entry name" value="Bact_Fimbrial_Adh_Pro"/>
</dbReference>
<dbReference type="InterPro" id="IPR036937">
    <property type="entry name" value="Adhesion_dom_fimbrial_sf"/>
</dbReference>
<reference evidence="7 8" key="1">
    <citation type="journal article" date="2020" name="Microorganisms">
        <title>Polyphasic Characterisation of Cedecea colo sp. nov., a New Enteric Bacterium Isolated from the Koala Hindgut.</title>
        <authorList>
            <person name="Boath J.M."/>
            <person name="Dakhal S."/>
            <person name="Van T.T.H."/>
            <person name="Moore R.J."/>
            <person name="Dekiwadia C."/>
            <person name="Macreadie I.G."/>
        </authorList>
    </citation>
    <scope>NUCLEOTIDE SEQUENCE [LARGE SCALE GENOMIC DNA]</scope>
    <source>
        <strain evidence="7 8">ZA</strain>
    </source>
</reference>
<organism evidence="7 8">
    <name type="scientific">Cedecea colo</name>
    <dbReference type="NCBI Taxonomy" id="2552946"/>
    <lineage>
        <taxon>Bacteria</taxon>
        <taxon>Pseudomonadati</taxon>
        <taxon>Pseudomonadota</taxon>
        <taxon>Gammaproteobacteria</taxon>
        <taxon>Enterobacterales</taxon>
        <taxon>Enterobacteriaceae</taxon>
        <taxon>Cedecea</taxon>
    </lineage>
</organism>
<evidence type="ECO:0000256" key="1">
    <source>
        <dbReference type="ARBA" id="ARBA00004561"/>
    </source>
</evidence>
<dbReference type="InterPro" id="IPR000259">
    <property type="entry name" value="Adhesion_dom_fimbrial"/>
</dbReference>
<feature type="chain" id="PRO_5046167902" evidence="5">
    <location>
        <begin position="26"/>
        <end position="185"/>
    </location>
</feature>
<dbReference type="PANTHER" id="PTHR33420:SF3">
    <property type="entry name" value="FIMBRIAL SUBUNIT ELFA"/>
    <property type="match status" value="1"/>
</dbReference>
<gene>
    <name evidence="7" type="ORF">E2L00_09940</name>
</gene>
<feature type="signal peptide" evidence="5">
    <location>
        <begin position="1"/>
        <end position="25"/>
    </location>
</feature>
<evidence type="ECO:0000313" key="7">
    <source>
        <dbReference type="EMBL" id="NIY47842.1"/>
    </source>
</evidence>
<dbReference type="Gene3D" id="2.60.40.1090">
    <property type="entry name" value="Fimbrial-type adhesion domain"/>
    <property type="match status" value="1"/>
</dbReference>
<comment type="caution">
    <text evidence="7">The sequence shown here is derived from an EMBL/GenBank/DDBJ whole genome shotgun (WGS) entry which is preliminary data.</text>
</comment>
<evidence type="ECO:0000256" key="5">
    <source>
        <dbReference type="SAM" id="SignalP"/>
    </source>
</evidence>
<dbReference type="SUPFAM" id="SSF49401">
    <property type="entry name" value="Bacterial adhesins"/>
    <property type="match status" value="1"/>
</dbReference>
<keyword evidence="4" id="KW-0281">Fimbrium</keyword>
<dbReference type="Proteomes" id="UP000697927">
    <property type="component" value="Unassembled WGS sequence"/>
</dbReference>
<evidence type="ECO:0000256" key="4">
    <source>
        <dbReference type="ARBA" id="ARBA00023263"/>
    </source>
</evidence>
<keyword evidence="8" id="KW-1185">Reference proteome</keyword>
<accession>A0ABX0VNP3</accession>
<keyword evidence="3 5" id="KW-0732">Signal</keyword>
<name>A0ABX0VNP3_9ENTR</name>
<dbReference type="Pfam" id="PF00419">
    <property type="entry name" value="Fimbrial"/>
    <property type="match status" value="1"/>
</dbReference>
<dbReference type="EMBL" id="SOYS01000003">
    <property type="protein sequence ID" value="NIY47842.1"/>
    <property type="molecule type" value="Genomic_DNA"/>
</dbReference>
<evidence type="ECO:0000256" key="2">
    <source>
        <dbReference type="ARBA" id="ARBA00006671"/>
    </source>
</evidence>
<evidence type="ECO:0000256" key="3">
    <source>
        <dbReference type="ARBA" id="ARBA00022729"/>
    </source>
</evidence>
<comment type="subcellular location">
    <subcellularLocation>
        <location evidence="1">Fimbrium</location>
    </subcellularLocation>
</comment>
<sequence length="185" mass="18724">MKTLNFSTLGCVIALAFSSVSAAHAADGTVNFTGTITDAGCNAFVNGSGAKTADVNLGKVLKSAFKGVGSTVDGAASTTGFTIELNDCPTTVTSATFKFDGENVNGDDKILALTAAEGAATGVGIQLYDKNRSILQLAKASAAYPIVNKGTGTSNVLPFYAKYIQTLGTVTTGPANAVATFTVNY</sequence>
<dbReference type="PANTHER" id="PTHR33420">
    <property type="entry name" value="FIMBRIAL SUBUNIT ELFA-RELATED"/>
    <property type="match status" value="1"/>
</dbReference>
<evidence type="ECO:0000259" key="6">
    <source>
        <dbReference type="Pfam" id="PF00419"/>
    </source>
</evidence>
<comment type="similarity">
    <text evidence="2">Belongs to the fimbrial protein family.</text>
</comment>
<feature type="domain" description="Fimbrial-type adhesion" evidence="6">
    <location>
        <begin position="31"/>
        <end position="185"/>
    </location>
</feature>
<protein>
    <submittedName>
        <fullName evidence="7">Type 1 fimbrial protein</fullName>
    </submittedName>
</protein>
<proteinExistence type="inferred from homology"/>
<dbReference type="RefSeq" id="WP_167610481.1">
    <property type="nucleotide sequence ID" value="NZ_SOYS01000003.1"/>
</dbReference>
<dbReference type="InterPro" id="IPR008966">
    <property type="entry name" value="Adhesion_dom_sf"/>
</dbReference>